<name>A0ABW0TVY8_9BACL</name>
<protein>
    <submittedName>
        <fullName evidence="1">Aspartyl-phosphate phosphatase Spo0E family protein</fullName>
    </submittedName>
</protein>
<dbReference type="InterPro" id="IPR037208">
    <property type="entry name" value="Spo0E-like_sf"/>
</dbReference>
<dbReference type="InterPro" id="IPR036638">
    <property type="entry name" value="HLH_DNA-bd_sf"/>
</dbReference>
<accession>A0ABW0TVY8</accession>
<organism evidence="1 2">
    <name type="scientific">Sporosarcina koreensis</name>
    <dbReference type="NCBI Taxonomy" id="334735"/>
    <lineage>
        <taxon>Bacteria</taxon>
        <taxon>Bacillati</taxon>
        <taxon>Bacillota</taxon>
        <taxon>Bacilli</taxon>
        <taxon>Bacillales</taxon>
        <taxon>Caryophanaceae</taxon>
        <taxon>Sporosarcina</taxon>
    </lineage>
</organism>
<dbReference type="Pfam" id="PF09388">
    <property type="entry name" value="SpoOE-like"/>
    <property type="match status" value="1"/>
</dbReference>
<evidence type="ECO:0000313" key="2">
    <source>
        <dbReference type="Proteomes" id="UP001596071"/>
    </source>
</evidence>
<evidence type="ECO:0000313" key="1">
    <source>
        <dbReference type="EMBL" id="MFC5603194.1"/>
    </source>
</evidence>
<dbReference type="SUPFAM" id="SSF140500">
    <property type="entry name" value="BAS1536-like"/>
    <property type="match status" value="1"/>
</dbReference>
<keyword evidence="2" id="KW-1185">Reference proteome</keyword>
<dbReference type="InterPro" id="IPR018540">
    <property type="entry name" value="Spo0E-like"/>
</dbReference>
<dbReference type="PANTHER" id="PTHR41263:SF1">
    <property type="entry name" value="ASPARTYL-PHOSPHATE PHOSPHATASE YISI"/>
    <property type="match status" value="1"/>
</dbReference>
<dbReference type="Proteomes" id="UP001596071">
    <property type="component" value="Unassembled WGS sequence"/>
</dbReference>
<dbReference type="PANTHER" id="PTHR41263">
    <property type="entry name" value="ASPARTYL-PHOSPHATE PHOSPHATASE YISI"/>
    <property type="match status" value="1"/>
</dbReference>
<sequence>MRLIGKQLLSFKIHMKRSKMVKIAKDRGFTHPAVVACSQELDSLLNRYQNIA</sequence>
<proteinExistence type="predicted"/>
<dbReference type="RefSeq" id="WP_251694726.1">
    <property type="nucleotide sequence ID" value="NZ_JBHSNP010000011.1"/>
</dbReference>
<dbReference type="EMBL" id="JBHSNP010000011">
    <property type="protein sequence ID" value="MFC5603194.1"/>
    <property type="molecule type" value="Genomic_DNA"/>
</dbReference>
<dbReference type="InterPro" id="IPR053028">
    <property type="entry name" value="Spo0E-like_phosphatase"/>
</dbReference>
<gene>
    <name evidence="1" type="ORF">ACFPTP_08150</name>
</gene>
<reference evidence="2" key="1">
    <citation type="journal article" date="2019" name="Int. J. Syst. Evol. Microbiol.">
        <title>The Global Catalogue of Microorganisms (GCM) 10K type strain sequencing project: providing services to taxonomists for standard genome sequencing and annotation.</title>
        <authorList>
            <consortium name="The Broad Institute Genomics Platform"/>
            <consortium name="The Broad Institute Genome Sequencing Center for Infectious Disease"/>
            <person name="Wu L."/>
            <person name="Ma J."/>
        </authorList>
    </citation>
    <scope>NUCLEOTIDE SEQUENCE [LARGE SCALE GENOMIC DNA]</scope>
    <source>
        <strain evidence="2">KACC 11299</strain>
    </source>
</reference>
<comment type="caution">
    <text evidence="1">The sequence shown here is derived from an EMBL/GenBank/DDBJ whole genome shotgun (WGS) entry which is preliminary data.</text>
</comment>
<dbReference type="Gene3D" id="4.10.280.10">
    <property type="entry name" value="Helix-loop-helix DNA-binding domain"/>
    <property type="match status" value="1"/>
</dbReference>